<dbReference type="EMBL" id="JAAJBJ010000007">
    <property type="protein sequence ID" value="NGG36793.1"/>
    <property type="molecule type" value="Genomic_DNA"/>
</dbReference>
<evidence type="ECO:0000313" key="2">
    <source>
        <dbReference type="EMBL" id="NGG36793.1"/>
    </source>
</evidence>
<organism evidence="1 3">
    <name type="scientific">Bifidobacterium bifidum</name>
    <dbReference type="NCBI Taxonomy" id="1681"/>
    <lineage>
        <taxon>Bacteria</taxon>
        <taxon>Bacillati</taxon>
        <taxon>Actinomycetota</taxon>
        <taxon>Actinomycetes</taxon>
        <taxon>Bifidobacteriales</taxon>
        <taxon>Bifidobacteriaceae</taxon>
        <taxon>Bifidobacterium</taxon>
    </lineage>
</organism>
<evidence type="ECO:0000313" key="1">
    <source>
        <dbReference type="EMBL" id="KAB7485982.1"/>
    </source>
</evidence>
<dbReference type="SUPFAM" id="SSF53756">
    <property type="entry name" value="UDP-Glycosyltransferase/glycogen phosphorylase"/>
    <property type="match status" value="1"/>
</dbReference>
<reference evidence="1 3" key="1">
    <citation type="journal article" date="2019" name="Nat. Med.">
        <title>A library of human gut bacterial isolates paired with longitudinal multiomics data enables mechanistic microbiome research.</title>
        <authorList>
            <person name="Poyet M."/>
            <person name="Groussin M."/>
            <person name="Gibbons S.M."/>
            <person name="Avila-Pacheco J."/>
            <person name="Jiang X."/>
            <person name="Kearney S.M."/>
            <person name="Perrotta A.R."/>
            <person name="Berdy B."/>
            <person name="Zhao S."/>
            <person name="Lieberman T.D."/>
            <person name="Swanson P.K."/>
            <person name="Smith M."/>
            <person name="Roesemann S."/>
            <person name="Alexander J.E."/>
            <person name="Rich S.A."/>
            <person name="Livny J."/>
            <person name="Vlamakis H."/>
            <person name="Clish C."/>
            <person name="Bullock K."/>
            <person name="Deik A."/>
            <person name="Scott J."/>
            <person name="Pierce K.A."/>
            <person name="Xavier R.J."/>
            <person name="Alm E.J."/>
        </authorList>
    </citation>
    <scope>NUCLEOTIDE SEQUENCE [LARGE SCALE GENOMIC DNA]</scope>
    <source>
        <strain evidence="1 3">BIOML-A13</strain>
    </source>
</reference>
<dbReference type="Proteomes" id="UP000451386">
    <property type="component" value="Unassembled WGS sequence"/>
</dbReference>
<dbReference type="Proteomes" id="UP000488776">
    <property type="component" value="Unassembled WGS sequence"/>
</dbReference>
<accession>A0A7J5TLH0</accession>
<dbReference type="AlphaFoldDB" id="A0A7J5TLH0"/>
<proteinExistence type="predicted"/>
<dbReference type="RefSeq" id="WP_047289069.1">
    <property type="nucleotide sequence ID" value="NZ_JAQKJD010000014.1"/>
</dbReference>
<evidence type="ECO:0000313" key="4">
    <source>
        <dbReference type="Proteomes" id="UP000488776"/>
    </source>
</evidence>
<dbReference type="EMBL" id="WDOP01000019">
    <property type="protein sequence ID" value="KAB7485982.1"/>
    <property type="molecule type" value="Genomic_DNA"/>
</dbReference>
<evidence type="ECO:0000313" key="3">
    <source>
        <dbReference type="Proteomes" id="UP000451386"/>
    </source>
</evidence>
<name>A0A7J5TLH0_BIFBI</name>
<comment type="caution">
    <text evidence="1">The sequence shown here is derived from an EMBL/GenBank/DDBJ whole genome shotgun (WGS) entry which is preliminary data.</text>
</comment>
<protein>
    <submittedName>
        <fullName evidence="1">Glycosyltransferase</fullName>
    </submittedName>
</protein>
<reference evidence="2 4" key="2">
    <citation type="submission" date="2020-02" db="EMBL/GenBank/DDBJ databases">
        <title>Antibiotic susceptibility profiles of lactic acid bacteria isolated from the human vagina and genetic basis of atypical resistances.</title>
        <authorList>
            <person name="Sirichoat A."/>
            <person name="Florez A.B."/>
            <person name="Vazquez L."/>
            <person name="Buppasiri P."/>
            <person name="Panya M."/>
            <person name="Lulitanond V."/>
            <person name="Mayo B."/>
        </authorList>
    </citation>
    <scope>NUCLEOTIDE SEQUENCE [LARGE SCALE GENOMIC DNA]</scope>
    <source>
        <strain evidence="2 4">VA07-1AN</strain>
    </source>
</reference>
<keyword evidence="1" id="KW-0808">Transferase</keyword>
<dbReference type="GO" id="GO:0016740">
    <property type="term" value="F:transferase activity"/>
    <property type="evidence" value="ECO:0007669"/>
    <property type="project" value="UniProtKB-KW"/>
</dbReference>
<sequence length="552" mass="62569">MRDGSRVLITQSAFSGIGGSEVQAFELAQYLRKQGCQVTLFAWMCGSPMSDILQENGFRVLTPESEESSALSLSDFDIIWVQHETLPVQLLKEFVDNTAKSDPLMIFSHLSPYREVYIEHPYTFDLEAKLADVIVFNAPNTRDAQKSEFRSYERMMLYPNPAPLDFVASKHMQSSEMHKILVVSNHPPKELQEAMSLLSARGYQVDMLIDAIGSEKPAITSAELLDHYDCVISIGKTVQYCLVQGIPVFLYDRFGGPGYLNESNYELAEYYNFSGRSKPDGYSLHEAMRNAVSNRRTPEELVSAIEDGYSAAVEFQTSHRNDFVACYSISNAFEAVYEKGIAEKHRKTISDRIYGEYLVESQKMIGEYVAAHRRLANPNAAFYEQTVQSFAGEGYVFAASDVLEQEQRLKKNNSVEIHVPHGKRTARVDFGESPCVITDLKVNGIERHCWNNASLEMNGTYFFLDPDPQIVIDLGDSVNTRKSDTSLFVSANVYPLSGIPRDVEEHRIADINDLTENLKKIQGSRWWKLHEKMKPVISFARRMGQIVKRFVR</sequence>
<gene>
    <name evidence="2" type="ORF">G5T23_07170</name>
    <name evidence="1" type="ORF">GBA83_09850</name>
</gene>